<dbReference type="PANTHER" id="PTHR43026:SF1">
    <property type="entry name" value="2-HYDROXYACID DEHYDROGENASE HOMOLOG 1-RELATED"/>
    <property type="match status" value="1"/>
</dbReference>
<dbReference type="Pfam" id="PF02826">
    <property type="entry name" value="2-Hacid_dh_C"/>
    <property type="match status" value="1"/>
</dbReference>
<evidence type="ECO:0008006" key="9">
    <source>
        <dbReference type="Google" id="ProtNLM"/>
    </source>
</evidence>
<dbReference type="InterPro" id="IPR006139">
    <property type="entry name" value="D-isomer_2_OHA_DH_cat_dom"/>
</dbReference>
<evidence type="ECO:0000313" key="7">
    <source>
        <dbReference type="EMBL" id="CAD7698434.1"/>
    </source>
</evidence>
<dbReference type="GO" id="GO:0051287">
    <property type="term" value="F:NAD binding"/>
    <property type="evidence" value="ECO:0007669"/>
    <property type="project" value="InterPro"/>
</dbReference>
<dbReference type="PANTHER" id="PTHR43026">
    <property type="entry name" value="2-HYDROXYACID DEHYDROGENASE HOMOLOG 1-RELATED"/>
    <property type="match status" value="1"/>
</dbReference>
<dbReference type="OrthoDB" id="298012at2759"/>
<dbReference type="Pfam" id="PF00389">
    <property type="entry name" value="2-Hacid_dh"/>
    <property type="match status" value="1"/>
</dbReference>
<evidence type="ECO:0000313" key="8">
    <source>
        <dbReference type="Proteomes" id="UP000708148"/>
    </source>
</evidence>
<name>A0A8S1ITU6_9CHLO</name>
<dbReference type="InterPro" id="IPR029752">
    <property type="entry name" value="D-isomer_DH_CS1"/>
</dbReference>
<accession>A0A8S1ITU6</accession>
<keyword evidence="8" id="KW-1185">Reference proteome</keyword>
<evidence type="ECO:0000259" key="6">
    <source>
        <dbReference type="Pfam" id="PF02826"/>
    </source>
</evidence>
<keyword evidence="3" id="KW-0520">NAD</keyword>
<comment type="similarity">
    <text evidence="1 4">Belongs to the D-isomer specific 2-hydroxyacid dehydrogenase family.</text>
</comment>
<feature type="domain" description="D-isomer specific 2-hydroxyacid dehydrogenase catalytic" evidence="5">
    <location>
        <begin position="2"/>
        <end position="262"/>
    </location>
</feature>
<proteinExistence type="inferred from homology"/>
<dbReference type="PROSITE" id="PS00065">
    <property type="entry name" value="D_2_HYDROXYACID_DH_1"/>
    <property type="match status" value="1"/>
</dbReference>
<dbReference type="AlphaFoldDB" id="A0A8S1ITU6"/>
<dbReference type="EMBL" id="CAJHUC010000827">
    <property type="protein sequence ID" value="CAD7698434.1"/>
    <property type="molecule type" value="Genomic_DNA"/>
</dbReference>
<evidence type="ECO:0000259" key="5">
    <source>
        <dbReference type="Pfam" id="PF00389"/>
    </source>
</evidence>
<feature type="domain" description="D-isomer specific 2-hydroxyacid dehydrogenase NAD-binding" evidence="6">
    <location>
        <begin position="38"/>
        <end position="230"/>
    </location>
</feature>
<dbReference type="InterPro" id="IPR036291">
    <property type="entry name" value="NAD(P)-bd_dom_sf"/>
</dbReference>
<dbReference type="InterPro" id="IPR006140">
    <property type="entry name" value="D-isomer_DH_NAD-bd"/>
</dbReference>
<dbReference type="CDD" id="cd12183">
    <property type="entry name" value="LDH_like_2"/>
    <property type="match status" value="1"/>
</dbReference>
<reference evidence="7" key="1">
    <citation type="submission" date="2020-12" db="EMBL/GenBank/DDBJ databases">
        <authorList>
            <person name="Iha C."/>
        </authorList>
    </citation>
    <scope>NUCLEOTIDE SEQUENCE</scope>
</reference>
<gene>
    <name evidence="7" type="ORF">OSTQU699_LOCUS3795</name>
</gene>
<dbReference type="GO" id="GO:0016616">
    <property type="term" value="F:oxidoreductase activity, acting on the CH-OH group of donors, NAD or NADP as acceptor"/>
    <property type="evidence" value="ECO:0007669"/>
    <property type="project" value="InterPro"/>
</dbReference>
<dbReference type="SUPFAM" id="SSF51735">
    <property type="entry name" value="NAD(P)-binding Rossmann-fold domains"/>
    <property type="match status" value="1"/>
</dbReference>
<dbReference type="PROSITE" id="PS00670">
    <property type="entry name" value="D_2_HYDROXYACID_DH_2"/>
    <property type="match status" value="1"/>
</dbReference>
<evidence type="ECO:0000256" key="3">
    <source>
        <dbReference type="ARBA" id="ARBA00023027"/>
    </source>
</evidence>
<sequence>MRCAGYDRVDIKAANERGIKVVRVPTYSPESVAEHAVSLGLAINRKLHLAYNRVWQGNYTLSGLVGNEVHGKTIGVVGTGSIGTCVCSIMKGFGCKVLAHDLKPNSRCIDMGVEYVSLEELLSSSHVVSLHCPLLPSTFHIINRERLALMKPNAMLINVSRGGLVDTDALLEAVEYGKIGGCAMDVYENEGNLFDTDFSSYTSEERVRNWDRRFAMLKSYPNVLITPHSAFLTVEALNNIANTTRDNLAAFATGQPLENEVKPM</sequence>
<dbReference type="Proteomes" id="UP000708148">
    <property type="component" value="Unassembled WGS sequence"/>
</dbReference>
<dbReference type="Gene3D" id="3.40.50.720">
    <property type="entry name" value="NAD(P)-binding Rossmann-like Domain"/>
    <property type="match status" value="2"/>
</dbReference>
<comment type="caution">
    <text evidence="7">The sequence shown here is derived from an EMBL/GenBank/DDBJ whole genome shotgun (WGS) entry which is preliminary data.</text>
</comment>
<evidence type="ECO:0000256" key="2">
    <source>
        <dbReference type="ARBA" id="ARBA00023002"/>
    </source>
</evidence>
<keyword evidence="2 4" id="KW-0560">Oxidoreductase</keyword>
<evidence type="ECO:0000256" key="4">
    <source>
        <dbReference type="RuleBase" id="RU003719"/>
    </source>
</evidence>
<protein>
    <recommendedName>
        <fullName evidence="9">D-lactate dehydrogenase</fullName>
    </recommendedName>
</protein>
<dbReference type="PROSITE" id="PS00671">
    <property type="entry name" value="D_2_HYDROXYACID_DH_3"/>
    <property type="match status" value="1"/>
</dbReference>
<organism evidence="7 8">
    <name type="scientific">Ostreobium quekettii</name>
    <dbReference type="NCBI Taxonomy" id="121088"/>
    <lineage>
        <taxon>Eukaryota</taxon>
        <taxon>Viridiplantae</taxon>
        <taxon>Chlorophyta</taxon>
        <taxon>core chlorophytes</taxon>
        <taxon>Ulvophyceae</taxon>
        <taxon>TCBD clade</taxon>
        <taxon>Bryopsidales</taxon>
        <taxon>Ostreobineae</taxon>
        <taxon>Ostreobiaceae</taxon>
        <taxon>Ostreobium</taxon>
    </lineage>
</organism>
<evidence type="ECO:0000256" key="1">
    <source>
        <dbReference type="ARBA" id="ARBA00005854"/>
    </source>
</evidence>
<dbReference type="InterPro" id="IPR029753">
    <property type="entry name" value="D-isomer_DH_CS"/>
</dbReference>
<dbReference type="InterPro" id="IPR058205">
    <property type="entry name" value="D-LDH-like"/>
</dbReference>